<organism evidence="3 4">
    <name type="scientific">Methanolapillus millepedarum</name>
    <dbReference type="NCBI Taxonomy" id="3028296"/>
    <lineage>
        <taxon>Archaea</taxon>
        <taxon>Methanobacteriati</taxon>
        <taxon>Methanobacteriota</taxon>
        <taxon>Stenosarchaea group</taxon>
        <taxon>Methanomicrobia</taxon>
        <taxon>Methanosarcinales</taxon>
        <taxon>Methanosarcinaceae</taxon>
        <taxon>Methanolapillus</taxon>
    </lineage>
</organism>
<feature type="domain" description="BD-FAE-like" evidence="2">
    <location>
        <begin position="47"/>
        <end position="257"/>
    </location>
</feature>
<reference evidence="3 4" key="1">
    <citation type="submission" date="2023-07" db="EMBL/GenBank/DDBJ databases">
        <title>Closed genoem sequence of Methanosarcinaceae archaeon Ac7.</title>
        <authorList>
            <person name="Poehlein A."/>
            <person name="Protasov E."/>
            <person name="Platt K."/>
            <person name="Reeh H."/>
            <person name="Daniel R."/>
            <person name="Brune A."/>
        </authorList>
    </citation>
    <scope>NUCLEOTIDE SEQUENCE [LARGE SCALE GENOMIC DNA]</scope>
    <source>
        <strain evidence="3 4">Ac7</strain>
    </source>
</reference>
<evidence type="ECO:0000313" key="4">
    <source>
        <dbReference type="Proteomes" id="UP001303587"/>
    </source>
</evidence>
<dbReference type="PANTHER" id="PTHR48081">
    <property type="entry name" value="AB HYDROLASE SUPERFAMILY PROTEIN C4A8.06C"/>
    <property type="match status" value="1"/>
</dbReference>
<dbReference type="InterPro" id="IPR050300">
    <property type="entry name" value="GDXG_lipolytic_enzyme"/>
</dbReference>
<dbReference type="GeneID" id="89229552"/>
<protein>
    <recommendedName>
        <fullName evidence="2">BD-FAE-like domain-containing protein</fullName>
    </recommendedName>
</protein>
<dbReference type="InterPro" id="IPR029058">
    <property type="entry name" value="AB_hydrolase_fold"/>
</dbReference>
<dbReference type="Gene3D" id="3.40.50.1820">
    <property type="entry name" value="alpha/beta hydrolase"/>
    <property type="match status" value="1"/>
</dbReference>
<gene>
    <name evidence="3" type="ORF">MsAc7_04310</name>
</gene>
<accession>A0AA96VDY3</accession>
<dbReference type="Proteomes" id="UP001303587">
    <property type="component" value="Chromosome"/>
</dbReference>
<evidence type="ECO:0000313" key="3">
    <source>
        <dbReference type="EMBL" id="WNY24902.1"/>
    </source>
</evidence>
<evidence type="ECO:0000259" key="2">
    <source>
        <dbReference type="Pfam" id="PF20434"/>
    </source>
</evidence>
<keyword evidence="1" id="KW-0378">Hydrolase</keyword>
<dbReference type="Pfam" id="PF20434">
    <property type="entry name" value="BD-FAE"/>
    <property type="match status" value="1"/>
</dbReference>
<keyword evidence="4" id="KW-1185">Reference proteome</keyword>
<dbReference type="EMBL" id="CP131060">
    <property type="protein sequence ID" value="WNY24902.1"/>
    <property type="molecule type" value="Genomic_DNA"/>
</dbReference>
<dbReference type="SUPFAM" id="SSF53474">
    <property type="entry name" value="alpha/beta-Hydrolases"/>
    <property type="match status" value="1"/>
</dbReference>
<dbReference type="InterPro" id="IPR049492">
    <property type="entry name" value="BD-FAE-like_dom"/>
</dbReference>
<dbReference type="GO" id="GO:0016787">
    <property type="term" value="F:hydrolase activity"/>
    <property type="evidence" value="ECO:0007669"/>
    <property type="project" value="UniProtKB-KW"/>
</dbReference>
<dbReference type="AlphaFoldDB" id="A0AA96VDY3"/>
<proteinExistence type="predicted"/>
<name>A0AA96VDY3_9EURY</name>
<evidence type="ECO:0000256" key="1">
    <source>
        <dbReference type="ARBA" id="ARBA00022801"/>
    </source>
</evidence>
<sequence>MKKKNLFIILVVAVVFISAVLLLLMSGGKNPATYSDIHYGPDARNTMDIYLPDSAENMTGDVPAFVYIHGGSWIEGSKEEGEGYAKGLNSNGYAVISINYRYLSDDVDGCDIMDDVDLAMKWIQENGDDYHIRTDKIAVGGDSAGGHLAMLYAYSYKNPPVPIAFVVSNVGPLDLSDPGVFSNPYAEEGTDYFFWELLNMLAGTNYTMEEMKVGATPDLLKASPIYYVDANSPPTIFAYGVKDELVPFSNVERMQEKVSNLSGFEHEFFIFENSGHELNKEGEDQSVAEEYYRAVFEGLGRYLPK</sequence>
<dbReference type="RefSeq" id="WP_338102966.1">
    <property type="nucleotide sequence ID" value="NZ_CP131060.1"/>
</dbReference>